<gene>
    <name evidence="2" type="primary">LOC101652202</name>
</gene>
<proteinExistence type="predicted"/>
<protein>
    <submittedName>
        <fullName evidence="2">39S ribosomal protein L42, mitochondrial-like</fullName>
    </submittedName>
</protein>
<accession>A0AC55CP93</accession>
<name>A0AC55CP93_ECHTE</name>
<keyword evidence="1" id="KW-1185">Reference proteome</keyword>
<evidence type="ECO:0000313" key="1">
    <source>
        <dbReference type="Proteomes" id="UP000694863"/>
    </source>
</evidence>
<organism evidence="1 2">
    <name type="scientific">Echinops telfairi</name>
    <name type="common">Lesser hedgehog tenrec</name>
    <dbReference type="NCBI Taxonomy" id="9371"/>
    <lineage>
        <taxon>Eukaryota</taxon>
        <taxon>Metazoa</taxon>
        <taxon>Chordata</taxon>
        <taxon>Craniata</taxon>
        <taxon>Vertebrata</taxon>
        <taxon>Euteleostomi</taxon>
        <taxon>Mammalia</taxon>
        <taxon>Eutheria</taxon>
        <taxon>Afrotheria</taxon>
        <taxon>Tenrecidae</taxon>
        <taxon>Tenrecinae</taxon>
        <taxon>Echinops</taxon>
    </lineage>
</organism>
<evidence type="ECO:0000313" key="2">
    <source>
        <dbReference type="RefSeq" id="XP_045141992.1"/>
    </source>
</evidence>
<dbReference type="Proteomes" id="UP000694863">
    <property type="component" value="Unplaced"/>
</dbReference>
<reference evidence="2" key="1">
    <citation type="submission" date="2025-08" db="UniProtKB">
        <authorList>
            <consortium name="RefSeq"/>
        </authorList>
    </citation>
    <scope>IDENTIFICATION</scope>
</reference>
<dbReference type="RefSeq" id="XP_045141992.1">
    <property type="nucleotide sequence ID" value="XM_045286057.1"/>
</dbReference>
<sequence length="177" mass="20606">MAVAAVTWALSNRTALKHFLSIRNGVLYSACHQSSPPLPDDCTYKVELALASDGRTIVCYRPSVDIPYEHTKPIPRPDPLHNSEETHDQVLKTRVEVKDEPLKQQRPRIEQLSKMFFTTKHRWYPHGQYHRHKKLNPPRQVISRFSLGIIEKCYLLPHLPLEKNIRCSPYYVTNKLI</sequence>